<evidence type="ECO:0000256" key="9">
    <source>
        <dbReference type="ARBA" id="ARBA00025772"/>
    </source>
</evidence>
<dbReference type="InterPro" id="IPR012902">
    <property type="entry name" value="N_methyl_site"/>
</dbReference>
<evidence type="ECO:0000259" key="12">
    <source>
        <dbReference type="Pfam" id="PF12019"/>
    </source>
</evidence>
<dbReference type="Pfam" id="PF12019">
    <property type="entry name" value="GspH"/>
    <property type="match status" value="1"/>
</dbReference>
<dbReference type="PRINTS" id="PR00885">
    <property type="entry name" value="BCTERIALGSPH"/>
</dbReference>
<organism evidence="13 14">
    <name type="scientific">Parendozoicomonas callyspongiae</name>
    <dbReference type="NCBI Taxonomy" id="2942213"/>
    <lineage>
        <taxon>Bacteria</taxon>
        <taxon>Pseudomonadati</taxon>
        <taxon>Pseudomonadota</taxon>
        <taxon>Gammaproteobacteria</taxon>
        <taxon>Oceanospirillales</taxon>
        <taxon>Endozoicomonadaceae</taxon>
        <taxon>Parendozoicomonas</taxon>
    </lineage>
</organism>
<dbReference type="InterPro" id="IPR022346">
    <property type="entry name" value="T2SS_GspH"/>
</dbReference>
<dbReference type="Proteomes" id="UP001203338">
    <property type="component" value="Unassembled WGS sequence"/>
</dbReference>
<dbReference type="EMBL" id="JAMFLX010000002">
    <property type="protein sequence ID" value="MCL6268742.1"/>
    <property type="molecule type" value="Genomic_DNA"/>
</dbReference>
<feature type="domain" description="General secretion pathway GspH" evidence="12">
    <location>
        <begin position="52"/>
        <end position="188"/>
    </location>
</feature>
<keyword evidence="7 11" id="KW-1133">Transmembrane helix</keyword>
<dbReference type="SUPFAM" id="SSF54523">
    <property type="entry name" value="Pili subunits"/>
    <property type="match status" value="1"/>
</dbReference>
<comment type="similarity">
    <text evidence="9">Belongs to the GSP H family.</text>
</comment>
<evidence type="ECO:0000256" key="3">
    <source>
        <dbReference type="ARBA" id="ARBA00022475"/>
    </source>
</evidence>
<evidence type="ECO:0000256" key="2">
    <source>
        <dbReference type="ARBA" id="ARBA00021549"/>
    </source>
</evidence>
<evidence type="ECO:0000256" key="1">
    <source>
        <dbReference type="ARBA" id="ARBA00004377"/>
    </source>
</evidence>
<accession>A0ABT0PBI6</accession>
<keyword evidence="8 11" id="KW-0472">Membrane</keyword>
<gene>
    <name evidence="13" type="primary">gspH</name>
    <name evidence="13" type="ORF">M3P05_02105</name>
</gene>
<comment type="caution">
    <text evidence="13">The sequence shown here is derived from an EMBL/GenBank/DDBJ whole genome shotgun (WGS) entry which is preliminary data.</text>
</comment>
<keyword evidence="6 11" id="KW-0812">Transmembrane</keyword>
<dbReference type="Pfam" id="PF07963">
    <property type="entry name" value="N_methyl"/>
    <property type="match status" value="1"/>
</dbReference>
<evidence type="ECO:0000256" key="8">
    <source>
        <dbReference type="ARBA" id="ARBA00023136"/>
    </source>
</evidence>
<keyword evidence="4" id="KW-0488">Methylation</keyword>
<dbReference type="InterPro" id="IPR045584">
    <property type="entry name" value="Pilin-like"/>
</dbReference>
<reference evidence="13 14" key="1">
    <citation type="submission" date="2022-05" db="EMBL/GenBank/DDBJ databases">
        <authorList>
            <person name="Park J.-S."/>
        </authorList>
    </citation>
    <scope>NUCLEOTIDE SEQUENCE [LARGE SCALE GENOMIC DNA]</scope>
    <source>
        <strain evidence="13 14">2012CJ34-2</strain>
    </source>
</reference>
<sequence length="198" mass="22313">MKGRSRLVRQNRIQAFTLLEVLLVIVLIGLAATLIAPVLPKGSGVQQLQKESRRIVELCRIARQQAVMDGRSLGLGVAADKSKKTSVVQFLFLKKQKWHPLERDRLLGKFSLPEDITLTLTPGDSFWQQAIENEQDSGLLNTDLFDIEQKPTPDIYFWSSGEVSPVQLRLCLKQKSLVCRDIELSEMGQISLREEGDV</sequence>
<evidence type="ECO:0000256" key="10">
    <source>
        <dbReference type="ARBA" id="ARBA00030775"/>
    </source>
</evidence>
<keyword evidence="5" id="KW-0997">Cell inner membrane</keyword>
<dbReference type="NCBIfam" id="TIGR01708">
    <property type="entry name" value="typeII_sec_gspH"/>
    <property type="match status" value="1"/>
</dbReference>
<evidence type="ECO:0000256" key="4">
    <source>
        <dbReference type="ARBA" id="ARBA00022481"/>
    </source>
</evidence>
<evidence type="ECO:0000256" key="7">
    <source>
        <dbReference type="ARBA" id="ARBA00022989"/>
    </source>
</evidence>
<evidence type="ECO:0000256" key="6">
    <source>
        <dbReference type="ARBA" id="ARBA00022692"/>
    </source>
</evidence>
<dbReference type="InterPro" id="IPR049875">
    <property type="entry name" value="TypeII_GspH"/>
</dbReference>
<evidence type="ECO:0000256" key="5">
    <source>
        <dbReference type="ARBA" id="ARBA00022519"/>
    </source>
</evidence>
<dbReference type="InterPro" id="IPR002416">
    <property type="entry name" value="T2SS_protein-GspH"/>
</dbReference>
<comment type="subcellular location">
    <subcellularLocation>
        <location evidence="1">Cell inner membrane</location>
        <topology evidence="1">Single-pass membrane protein</topology>
    </subcellularLocation>
</comment>
<dbReference type="Gene3D" id="3.55.40.10">
    <property type="entry name" value="minor pseudopilin epsh domain"/>
    <property type="match status" value="1"/>
</dbReference>
<feature type="transmembrane region" description="Helical" evidence="11">
    <location>
        <begin position="21"/>
        <end position="39"/>
    </location>
</feature>
<evidence type="ECO:0000313" key="14">
    <source>
        <dbReference type="Proteomes" id="UP001203338"/>
    </source>
</evidence>
<dbReference type="RefSeq" id="WP_249697575.1">
    <property type="nucleotide sequence ID" value="NZ_JAMFLX010000002.1"/>
</dbReference>
<protein>
    <recommendedName>
        <fullName evidence="2">Type II secretion system protein H</fullName>
    </recommendedName>
    <alternativeName>
        <fullName evidence="10">General secretion pathway protein H</fullName>
    </alternativeName>
</protein>
<evidence type="ECO:0000256" key="11">
    <source>
        <dbReference type="SAM" id="Phobius"/>
    </source>
</evidence>
<name>A0ABT0PBI6_9GAMM</name>
<proteinExistence type="inferred from homology"/>
<keyword evidence="14" id="KW-1185">Reference proteome</keyword>
<evidence type="ECO:0000313" key="13">
    <source>
        <dbReference type="EMBL" id="MCL6268742.1"/>
    </source>
</evidence>
<dbReference type="NCBIfam" id="TIGR02532">
    <property type="entry name" value="IV_pilin_GFxxxE"/>
    <property type="match status" value="1"/>
</dbReference>
<keyword evidence="3" id="KW-1003">Cell membrane</keyword>